<dbReference type="Gene3D" id="1.10.287.3160">
    <property type="match status" value="1"/>
</dbReference>
<name>M7BVR2_CHEMY</name>
<evidence type="ECO:0000313" key="3">
    <source>
        <dbReference type="Proteomes" id="UP000031443"/>
    </source>
</evidence>
<dbReference type="EMBL" id="KB526025">
    <property type="protein sequence ID" value="EMP36173.1"/>
    <property type="molecule type" value="Genomic_DNA"/>
</dbReference>
<sequence>NREAKRLDVYGRKVYSTWGLQLHISNQQAIVSRYTYTTYSAMVKFMDMLPSDFHAKILALVEEGRLISRASLQAALDGADAATRVMATGVAMRRGSWLQVSGLPYEVQKTIQDLPFEGETLSSQKKLTKGLTALKTAEPPSGPSVSIHRQCSRDFSMRSLNGSVIRTAKMAPEREIGVAGEGRVNHLARARDNPSRLQGPNRPFEGACG</sequence>
<feature type="non-terminal residue" evidence="2">
    <location>
        <position position="1"/>
    </location>
</feature>
<gene>
    <name evidence="2" type="ORF">UY3_06642</name>
</gene>
<reference evidence="3" key="1">
    <citation type="journal article" date="2013" name="Nat. Genet.">
        <title>The draft genomes of soft-shell turtle and green sea turtle yield insights into the development and evolution of the turtle-specific body plan.</title>
        <authorList>
            <person name="Wang Z."/>
            <person name="Pascual-Anaya J."/>
            <person name="Zadissa A."/>
            <person name="Li W."/>
            <person name="Niimura Y."/>
            <person name="Huang Z."/>
            <person name="Li C."/>
            <person name="White S."/>
            <person name="Xiong Z."/>
            <person name="Fang D."/>
            <person name="Wang B."/>
            <person name="Ming Y."/>
            <person name="Chen Y."/>
            <person name="Zheng Y."/>
            <person name="Kuraku S."/>
            <person name="Pignatelli M."/>
            <person name="Herrero J."/>
            <person name="Beal K."/>
            <person name="Nozawa M."/>
            <person name="Li Q."/>
            <person name="Wang J."/>
            <person name="Zhang H."/>
            <person name="Yu L."/>
            <person name="Shigenobu S."/>
            <person name="Wang J."/>
            <person name="Liu J."/>
            <person name="Flicek P."/>
            <person name="Searle S."/>
            <person name="Wang J."/>
            <person name="Kuratani S."/>
            <person name="Yin Y."/>
            <person name="Aken B."/>
            <person name="Zhang G."/>
            <person name="Irie N."/>
        </authorList>
    </citation>
    <scope>NUCLEOTIDE SEQUENCE [LARGE SCALE GENOMIC DNA]</scope>
</reference>
<proteinExistence type="predicted"/>
<organism evidence="2 3">
    <name type="scientific">Chelonia mydas</name>
    <name type="common">Green sea-turtle</name>
    <name type="synonym">Chelonia agassizi</name>
    <dbReference type="NCBI Taxonomy" id="8469"/>
    <lineage>
        <taxon>Eukaryota</taxon>
        <taxon>Metazoa</taxon>
        <taxon>Chordata</taxon>
        <taxon>Craniata</taxon>
        <taxon>Vertebrata</taxon>
        <taxon>Euteleostomi</taxon>
        <taxon>Archelosauria</taxon>
        <taxon>Testudinata</taxon>
        <taxon>Testudines</taxon>
        <taxon>Cryptodira</taxon>
        <taxon>Durocryptodira</taxon>
        <taxon>Americhelydia</taxon>
        <taxon>Chelonioidea</taxon>
        <taxon>Cheloniidae</taxon>
        <taxon>Chelonia</taxon>
    </lineage>
</organism>
<accession>M7BVR2</accession>
<keyword evidence="3" id="KW-1185">Reference proteome</keyword>
<protein>
    <submittedName>
        <fullName evidence="2">Uncharacterized protein</fullName>
    </submittedName>
</protein>
<dbReference type="AlphaFoldDB" id="M7BVR2"/>
<evidence type="ECO:0000313" key="2">
    <source>
        <dbReference type="EMBL" id="EMP36173.1"/>
    </source>
</evidence>
<feature type="region of interest" description="Disordered" evidence="1">
    <location>
        <begin position="190"/>
        <end position="209"/>
    </location>
</feature>
<dbReference type="Proteomes" id="UP000031443">
    <property type="component" value="Unassembled WGS sequence"/>
</dbReference>
<evidence type="ECO:0000256" key="1">
    <source>
        <dbReference type="SAM" id="MobiDB-lite"/>
    </source>
</evidence>